<dbReference type="EMBL" id="KZ302004">
    <property type="protein sequence ID" value="PFH50406.1"/>
    <property type="molecule type" value="Genomic_DNA"/>
</dbReference>
<dbReference type="OrthoDB" id="206452at2759"/>
<dbReference type="AlphaFoldDB" id="A0A2A9NRM5"/>
<feature type="compositionally biased region" description="Low complexity" evidence="1">
    <location>
        <begin position="36"/>
        <end position="65"/>
    </location>
</feature>
<evidence type="ECO:0000313" key="4">
    <source>
        <dbReference type="Proteomes" id="UP000242287"/>
    </source>
</evidence>
<dbReference type="InterPro" id="IPR037238">
    <property type="entry name" value="YbiA-like_sf"/>
</dbReference>
<protein>
    <recommendedName>
        <fullName evidence="2">NADAR domain-containing protein</fullName>
    </recommendedName>
</protein>
<accession>A0A2A9NRM5</accession>
<dbReference type="CDD" id="cd15457">
    <property type="entry name" value="NADAR"/>
    <property type="match status" value="1"/>
</dbReference>
<name>A0A2A9NRM5_9AGAR</name>
<keyword evidence="4" id="KW-1185">Reference proteome</keyword>
<gene>
    <name evidence="3" type="ORF">AMATHDRAFT_145124</name>
</gene>
<feature type="domain" description="NADAR" evidence="2">
    <location>
        <begin position="87"/>
        <end position="218"/>
    </location>
</feature>
<dbReference type="InterPro" id="IPR012816">
    <property type="entry name" value="NADAR"/>
</dbReference>
<evidence type="ECO:0000256" key="1">
    <source>
        <dbReference type="SAM" id="MobiDB-lite"/>
    </source>
</evidence>
<organism evidence="3 4">
    <name type="scientific">Amanita thiersii Skay4041</name>
    <dbReference type="NCBI Taxonomy" id="703135"/>
    <lineage>
        <taxon>Eukaryota</taxon>
        <taxon>Fungi</taxon>
        <taxon>Dikarya</taxon>
        <taxon>Basidiomycota</taxon>
        <taxon>Agaricomycotina</taxon>
        <taxon>Agaricomycetes</taxon>
        <taxon>Agaricomycetidae</taxon>
        <taxon>Agaricales</taxon>
        <taxon>Pluteineae</taxon>
        <taxon>Amanitaceae</taxon>
        <taxon>Amanita</taxon>
    </lineage>
</organism>
<feature type="compositionally biased region" description="Low complexity" evidence="1">
    <location>
        <begin position="1"/>
        <end position="15"/>
    </location>
</feature>
<proteinExistence type="predicted"/>
<reference evidence="3 4" key="1">
    <citation type="submission" date="2014-02" db="EMBL/GenBank/DDBJ databases">
        <title>Transposable element dynamics among asymbiotic and ectomycorrhizal Amanita fungi.</title>
        <authorList>
            <consortium name="DOE Joint Genome Institute"/>
            <person name="Hess J."/>
            <person name="Skrede I."/>
            <person name="Wolfe B."/>
            <person name="LaButti K."/>
            <person name="Ohm R.A."/>
            <person name="Grigoriev I.V."/>
            <person name="Pringle A."/>
        </authorList>
    </citation>
    <scope>NUCLEOTIDE SEQUENCE [LARGE SCALE GENOMIC DNA]</scope>
    <source>
        <strain evidence="3 4">SKay4041</strain>
    </source>
</reference>
<sequence>MANSSVHSSNSSAVSQLEESGRRALADHSVSTTLQTVSPSATVSSTCSSASESPTTSNLITGSSPSLVSPPVQPPFIFTDQALYSGFVNDSPHSIIHCGYTYKTATHLIEAMKYMEIEPVCGDEIRRSKSPDEARQLSAKFEREGKLPADWEEASFSAIESVLYAKFRQHTSLQFLLLNTPDTHLIYHNGDDGYWGDGWDGEGLNMLGRALDAVKCRLKERARERTLRFLQDLNLNAN</sequence>
<dbReference type="Gene3D" id="1.10.357.40">
    <property type="entry name" value="YbiA-like"/>
    <property type="match status" value="1"/>
</dbReference>
<evidence type="ECO:0000313" key="3">
    <source>
        <dbReference type="EMBL" id="PFH50406.1"/>
    </source>
</evidence>
<dbReference type="STRING" id="703135.A0A2A9NRM5"/>
<dbReference type="SUPFAM" id="SSF143990">
    <property type="entry name" value="YbiA-like"/>
    <property type="match status" value="1"/>
</dbReference>
<evidence type="ECO:0000259" key="2">
    <source>
        <dbReference type="Pfam" id="PF08719"/>
    </source>
</evidence>
<dbReference type="Pfam" id="PF08719">
    <property type="entry name" value="NADAR"/>
    <property type="match status" value="1"/>
</dbReference>
<dbReference type="Proteomes" id="UP000242287">
    <property type="component" value="Unassembled WGS sequence"/>
</dbReference>
<feature type="region of interest" description="Disordered" evidence="1">
    <location>
        <begin position="1"/>
        <end position="65"/>
    </location>
</feature>